<evidence type="ECO:0000256" key="8">
    <source>
        <dbReference type="SAM" id="Phobius"/>
    </source>
</evidence>
<dbReference type="STRING" id="363253.LI0107"/>
<dbReference type="InterPro" id="IPR004776">
    <property type="entry name" value="Mem_transp_PIN-like"/>
</dbReference>
<evidence type="ECO:0000313" key="10">
    <source>
        <dbReference type="Proteomes" id="UP000002430"/>
    </source>
</evidence>
<dbReference type="Proteomes" id="UP000002430">
    <property type="component" value="Chromosome"/>
</dbReference>
<evidence type="ECO:0000256" key="4">
    <source>
        <dbReference type="ARBA" id="ARBA00022475"/>
    </source>
</evidence>
<sequence length="309" mass="33638">MLDTIIGALLPIVITLLLGVLAGWHKDFNIEQATILNQMVMLYALPLTLFSSMVLIPKEQLVSDWGLFFLICIAMIGGFLGVFLISRIVFKQDLGSAALQALAISGPAVPFVGVPVLGYLFGIESAVAIAISSIIMNLFQVPVSLVLLSISTLSESNKNNFYKHILNALRQPVVWAPLLALVFIVFNIQFPTSINDSLTLLGKATGGVALFASGIVLFAQRVTLNFPVVISVISRNIIIPFIVWLLAMLLQLPHEQTMESVLSMAIPTASITVILAVQYHTAEREMASILFISTTLSIITMGLFIWLLK</sequence>
<dbReference type="KEGG" id="lip:LI0107"/>
<dbReference type="Gene3D" id="1.20.1530.20">
    <property type="match status" value="1"/>
</dbReference>
<evidence type="ECO:0000256" key="3">
    <source>
        <dbReference type="ARBA" id="ARBA00022448"/>
    </source>
</evidence>
<evidence type="ECO:0000313" key="9">
    <source>
        <dbReference type="EMBL" id="CAJ54163.1"/>
    </source>
</evidence>
<organism evidence="9 10">
    <name type="scientific">Lawsonia intracellularis (strain PHE/MN1-00)</name>
    <dbReference type="NCBI Taxonomy" id="363253"/>
    <lineage>
        <taxon>Bacteria</taxon>
        <taxon>Pseudomonadati</taxon>
        <taxon>Thermodesulfobacteriota</taxon>
        <taxon>Desulfovibrionia</taxon>
        <taxon>Desulfovibrionales</taxon>
        <taxon>Desulfovibrionaceae</taxon>
        <taxon>Lawsonia</taxon>
    </lineage>
</organism>
<dbReference type="AlphaFoldDB" id="Q1MS62"/>
<feature type="transmembrane region" description="Helical" evidence="8">
    <location>
        <begin position="68"/>
        <end position="90"/>
    </location>
</feature>
<evidence type="ECO:0000256" key="7">
    <source>
        <dbReference type="ARBA" id="ARBA00023136"/>
    </source>
</evidence>
<dbReference type="OrthoDB" id="109606at2"/>
<keyword evidence="4" id="KW-1003">Cell membrane</keyword>
<evidence type="ECO:0000256" key="5">
    <source>
        <dbReference type="ARBA" id="ARBA00022692"/>
    </source>
</evidence>
<reference evidence="9 10" key="1">
    <citation type="submission" date="2005-11" db="EMBL/GenBank/DDBJ databases">
        <title>The complete genome sequence of Lawsonia intracellularis: the causative agent of proliferative enteropathy.</title>
        <authorList>
            <person name="Kaur K."/>
            <person name="Zhang Q."/>
            <person name="Beckler D."/>
            <person name="Munir S."/>
            <person name="Li L."/>
            <person name="Kinsley K."/>
            <person name="Herron L."/>
            <person name="Peterson A."/>
            <person name="May B."/>
            <person name="Singh S."/>
            <person name="Gebhart C."/>
            <person name="Kapur V."/>
        </authorList>
    </citation>
    <scope>NUCLEOTIDE SEQUENCE [LARGE SCALE GENOMIC DNA]</scope>
    <source>
        <strain evidence="9 10">PHE/MN1-00</strain>
    </source>
</reference>
<protein>
    <submittedName>
        <fullName evidence="9">Predicted permeases</fullName>
    </submittedName>
</protein>
<feature type="transmembrane region" description="Helical" evidence="8">
    <location>
        <begin position="36"/>
        <end position="56"/>
    </location>
</feature>
<keyword evidence="10" id="KW-1185">Reference proteome</keyword>
<keyword evidence="7 8" id="KW-0472">Membrane</keyword>
<keyword evidence="6 8" id="KW-1133">Transmembrane helix</keyword>
<feature type="transmembrane region" description="Helical" evidence="8">
    <location>
        <begin position="261"/>
        <end position="277"/>
    </location>
</feature>
<dbReference type="Pfam" id="PF03547">
    <property type="entry name" value="Mem_trans"/>
    <property type="match status" value="1"/>
</dbReference>
<dbReference type="PANTHER" id="PTHR36838:SF1">
    <property type="entry name" value="SLR1864 PROTEIN"/>
    <property type="match status" value="1"/>
</dbReference>
<dbReference type="RefSeq" id="WP_011526190.1">
    <property type="nucleotide sequence ID" value="NC_008011.1"/>
</dbReference>
<comment type="subcellular location">
    <subcellularLocation>
        <location evidence="1">Cell membrane</location>
        <topology evidence="1">Multi-pass membrane protein</topology>
    </subcellularLocation>
</comment>
<feature type="transmembrane region" description="Helical" evidence="8">
    <location>
        <begin position="173"/>
        <end position="194"/>
    </location>
</feature>
<dbReference type="GO" id="GO:0005886">
    <property type="term" value="C:plasma membrane"/>
    <property type="evidence" value="ECO:0007669"/>
    <property type="project" value="UniProtKB-SubCell"/>
</dbReference>
<dbReference type="PANTHER" id="PTHR36838">
    <property type="entry name" value="AUXIN EFFLUX CARRIER FAMILY PROTEIN"/>
    <property type="match status" value="1"/>
</dbReference>
<keyword evidence="3" id="KW-0813">Transport</keyword>
<dbReference type="GO" id="GO:0055085">
    <property type="term" value="P:transmembrane transport"/>
    <property type="evidence" value="ECO:0007669"/>
    <property type="project" value="InterPro"/>
</dbReference>
<feature type="transmembrane region" description="Helical" evidence="8">
    <location>
        <begin position="200"/>
        <end position="219"/>
    </location>
</feature>
<gene>
    <name evidence="9" type="ordered locus">LI0107</name>
</gene>
<feature type="transmembrane region" description="Helical" evidence="8">
    <location>
        <begin position="127"/>
        <end position="153"/>
    </location>
</feature>
<dbReference type="InterPro" id="IPR038770">
    <property type="entry name" value="Na+/solute_symporter_sf"/>
</dbReference>
<name>Q1MS62_LAWIP</name>
<proteinExistence type="inferred from homology"/>
<dbReference type="EMBL" id="AM180252">
    <property type="protein sequence ID" value="CAJ54163.1"/>
    <property type="molecule type" value="Genomic_DNA"/>
</dbReference>
<evidence type="ECO:0000256" key="2">
    <source>
        <dbReference type="ARBA" id="ARBA00010145"/>
    </source>
</evidence>
<keyword evidence="5 8" id="KW-0812">Transmembrane</keyword>
<accession>Q1MS62</accession>
<feature type="transmembrane region" description="Helical" evidence="8">
    <location>
        <begin position="102"/>
        <end position="121"/>
    </location>
</feature>
<comment type="similarity">
    <text evidence="2">Belongs to the auxin efflux carrier (TC 2.A.69) family.</text>
</comment>
<feature type="transmembrane region" description="Helical" evidence="8">
    <location>
        <begin position="226"/>
        <end position="249"/>
    </location>
</feature>
<evidence type="ECO:0000256" key="6">
    <source>
        <dbReference type="ARBA" id="ARBA00022989"/>
    </source>
</evidence>
<dbReference type="eggNOG" id="COG0679">
    <property type="taxonomic scope" value="Bacteria"/>
</dbReference>
<dbReference type="HOGENOM" id="CLU_056175_0_3_7"/>
<evidence type="ECO:0000256" key="1">
    <source>
        <dbReference type="ARBA" id="ARBA00004651"/>
    </source>
</evidence>
<feature type="transmembrane region" description="Helical" evidence="8">
    <location>
        <begin position="289"/>
        <end position="308"/>
    </location>
</feature>
<feature type="transmembrane region" description="Helical" evidence="8">
    <location>
        <begin position="6"/>
        <end position="24"/>
    </location>
</feature>